<dbReference type="InterPro" id="IPR017941">
    <property type="entry name" value="Rieske_2Fe-2S"/>
</dbReference>
<dbReference type="Proteomes" id="UP000246569">
    <property type="component" value="Unassembled WGS sequence"/>
</dbReference>
<evidence type="ECO:0000256" key="1">
    <source>
        <dbReference type="ARBA" id="ARBA00022714"/>
    </source>
</evidence>
<evidence type="ECO:0000256" key="2">
    <source>
        <dbReference type="ARBA" id="ARBA00022723"/>
    </source>
</evidence>
<dbReference type="GO" id="GO:0046872">
    <property type="term" value="F:metal ion binding"/>
    <property type="evidence" value="ECO:0007669"/>
    <property type="project" value="UniProtKB-KW"/>
</dbReference>
<dbReference type="EMBL" id="QGTJ01000002">
    <property type="protein sequence ID" value="PWV64552.1"/>
    <property type="molecule type" value="Genomic_DNA"/>
</dbReference>
<dbReference type="OrthoDB" id="9794779at2"/>
<feature type="domain" description="Rieske" evidence="5">
    <location>
        <begin position="5"/>
        <end position="110"/>
    </location>
</feature>
<keyword evidence="4" id="KW-0411">Iron-sulfur</keyword>
<dbReference type="PANTHER" id="PTHR40261:SF1">
    <property type="entry name" value="RIESKE DOMAIN-CONTAINING PROTEIN"/>
    <property type="match status" value="1"/>
</dbReference>
<name>A0A317MYY2_9GAMM</name>
<proteinExistence type="predicted"/>
<dbReference type="Pfam" id="PF00355">
    <property type="entry name" value="Rieske"/>
    <property type="match status" value="1"/>
</dbReference>
<dbReference type="RefSeq" id="WP_110017210.1">
    <property type="nucleotide sequence ID" value="NZ_QGTJ01000002.1"/>
</dbReference>
<evidence type="ECO:0000313" key="7">
    <source>
        <dbReference type="Proteomes" id="UP000246569"/>
    </source>
</evidence>
<sequence>MSGECELCRLDELADGTSKGIIVTPGAHYADVILVRRGAEVYAWRNCCPHTGAPMEWQADQFLDYTGEYLQCGIHGALFRVDDGYCLRGPCVRQRLYSIAVVVRDGRVIALDADSLPRR</sequence>
<keyword evidence="7" id="KW-1185">Reference proteome</keyword>
<dbReference type="PROSITE" id="PS51296">
    <property type="entry name" value="RIESKE"/>
    <property type="match status" value="1"/>
</dbReference>
<organism evidence="6 7">
    <name type="scientific">Plasticicumulans acidivorans</name>
    <dbReference type="NCBI Taxonomy" id="886464"/>
    <lineage>
        <taxon>Bacteria</taxon>
        <taxon>Pseudomonadati</taxon>
        <taxon>Pseudomonadota</taxon>
        <taxon>Gammaproteobacteria</taxon>
        <taxon>Candidatus Competibacteraceae</taxon>
        <taxon>Plasticicumulans</taxon>
    </lineage>
</organism>
<dbReference type="Gene3D" id="2.102.10.10">
    <property type="entry name" value="Rieske [2Fe-2S] iron-sulphur domain"/>
    <property type="match status" value="1"/>
</dbReference>
<dbReference type="GO" id="GO:0051537">
    <property type="term" value="F:2 iron, 2 sulfur cluster binding"/>
    <property type="evidence" value="ECO:0007669"/>
    <property type="project" value="UniProtKB-KW"/>
</dbReference>
<accession>A0A317MYY2</accession>
<dbReference type="PANTHER" id="PTHR40261">
    <property type="match status" value="1"/>
</dbReference>
<evidence type="ECO:0000256" key="4">
    <source>
        <dbReference type="ARBA" id="ARBA00023014"/>
    </source>
</evidence>
<dbReference type="AlphaFoldDB" id="A0A317MYY2"/>
<keyword evidence="3" id="KW-0408">Iron</keyword>
<keyword evidence="2" id="KW-0479">Metal-binding</keyword>
<comment type="caution">
    <text evidence="6">The sequence shown here is derived from an EMBL/GenBank/DDBJ whole genome shotgun (WGS) entry which is preliminary data.</text>
</comment>
<protein>
    <submittedName>
        <fullName evidence="6">Nitrite reductase/ring-hydroxylating ferredoxin subunit</fullName>
    </submittedName>
</protein>
<evidence type="ECO:0000313" key="6">
    <source>
        <dbReference type="EMBL" id="PWV64552.1"/>
    </source>
</evidence>
<keyword evidence="1" id="KW-0001">2Fe-2S</keyword>
<dbReference type="InterPro" id="IPR036922">
    <property type="entry name" value="Rieske_2Fe-2S_sf"/>
</dbReference>
<reference evidence="6 7" key="1">
    <citation type="submission" date="2018-05" db="EMBL/GenBank/DDBJ databases">
        <title>Genomic Encyclopedia of Type Strains, Phase IV (KMG-IV): sequencing the most valuable type-strain genomes for metagenomic binning, comparative biology and taxonomic classification.</title>
        <authorList>
            <person name="Goeker M."/>
        </authorList>
    </citation>
    <scope>NUCLEOTIDE SEQUENCE [LARGE SCALE GENOMIC DNA]</scope>
    <source>
        <strain evidence="6 7">DSM 23606</strain>
    </source>
</reference>
<dbReference type="SUPFAM" id="SSF50022">
    <property type="entry name" value="ISP domain"/>
    <property type="match status" value="1"/>
</dbReference>
<evidence type="ECO:0000256" key="3">
    <source>
        <dbReference type="ARBA" id="ARBA00023004"/>
    </source>
</evidence>
<gene>
    <name evidence="6" type="ORF">C7443_102202</name>
</gene>
<evidence type="ECO:0000259" key="5">
    <source>
        <dbReference type="PROSITE" id="PS51296"/>
    </source>
</evidence>